<accession>A0A2M8W5H7</accession>
<dbReference type="PROSITE" id="PS50893">
    <property type="entry name" value="ABC_TRANSPORTER_2"/>
    <property type="match status" value="2"/>
</dbReference>
<keyword evidence="2" id="KW-0547">Nucleotide-binding</keyword>
<dbReference type="OrthoDB" id="9808609at2"/>
<dbReference type="InterPro" id="IPR003439">
    <property type="entry name" value="ABC_transporter-like_ATP-bd"/>
</dbReference>
<evidence type="ECO:0000313" key="6">
    <source>
        <dbReference type="Proteomes" id="UP000228531"/>
    </source>
</evidence>
<evidence type="ECO:0000256" key="2">
    <source>
        <dbReference type="ARBA" id="ARBA00022741"/>
    </source>
</evidence>
<dbReference type="Pfam" id="PF00005">
    <property type="entry name" value="ABC_tran"/>
    <property type="match status" value="2"/>
</dbReference>
<dbReference type="PANTHER" id="PTHR19211:SF14">
    <property type="entry name" value="ATP-BINDING CASSETTE SUB-FAMILY F MEMBER 1"/>
    <property type="match status" value="1"/>
</dbReference>
<dbReference type="SMART" id="SM00382">
    <property type="entry name" value="AAA"/>
    <property type="match status" value="2"/>
</dbReference>
<dbReference type="RefSeq" id="WP_100368497.1">
    <property type="nucleotide sequence ID" value="NZ_PGTY01000002.1"/>
</dbReference>
<name>A0A2M8W5H7_9RHOB</name>
<dbReference type="Proteomes" id="UP000228531">
    <property type="component" value="Unassembled WGS sequence"/>
</dbReference>
<feature type="domain" description="ABC transporter" evidence="4">
    <location>
        <begin position="1"/>
        <end position="222"/>
    </location>
</feature>
<gene>
    <name evidence="5" type="ORF">BC777_2545</name>
</gene>
<dbReference type="Gene3D" id="3.40.50.300">
    <property type="entry name" value="P-loop containing nucleotide triphosphate hydrolases"/>
    <property type="match status" value="2"/>
</dbReference>
<dbReference type="InterPro" id="IPR003593">
    <property type="entry name" value="AAA+_ATPase"/>
</dbReference>
<organism evidence="5 6">
    <name type="scientific">Yoonia maricola</name>
    <dbReference type="NCBI Taxonomy" id="420999"/>
    <lineage>
        <taxon>Bacteria</taxon>
        <taxon>Pseudomonadati</taxon>
        <taxon>Pseudomonadota</taxon>
        <taxon>Alphaproteobacteria</taxon>
        <taxon>Rhodobacterales</taxon>
        <taxon>Paracoccaceae</taxon>
        <taxon>Yoonia</taxon>
    </lineage>
</organism>
<keyword evidence="6" id="KW-1185">Reference proteome</keyword>
<comment type="caution">
    <text evidence="5">The sequence shown here is derived from an EMBL/GenBank/DDBJ whole genome shotgun (WGS) entry which is preliminary data.</text>
</comment>
<reference evidence="5 6" key="1">
    <citation type="submission" date="2017-11" db="EMBL/GenBank/DDBJ databases">
        <title>Genomic Encyclopedia of Archaeal and Bacterial Type Strains, Phase II (KMG-II): From Individual Species to Whole Genera.</title>
        <authorList>
            <person name="Goeker M."/>
        </authorList>
    </citation>
    <scope>NUCLEOTIDE SEQUENCE [LARGE SCALE GENOMIC DNA]</scope>
    <source>
        <strain evidence="5 6">DSM 29128</strain>
    </source>
</reference>
<dbReference type="InterPro" id="IPR027417">
    <property type="entry name" value="P-loop_NTPase"/>
</dbReference>
<dbReference type="GO" id="GO:0005524">
    <property type="term" value="F:ATP binding"/>
    <property type="evidence" value="ECO:0007669"/>
    <property type="project" value="UniProtKB-KW"/>
</dbReference>
<dbReference type="EMBL" id="PGTY01000002">
    <property type="protein sequence ID" value="PJI86185.1"/>
    <property type="molecule type" value="Genomic_DNA"/>
</dbReference>
<dbReference type="SUPFAM" id="SSF52540">
    <property type="entry name" value="P-loop containing nucleoside triphosphate hydrolases"/>
    <property type="match status" value="2"/>
</dbReference>
<proteinExistence type="predicted"/>
<evidence type="ECO:0000256" key="1">
    <source>
        <dbReference type="ARBA" id="ARBA00022737"/>
    </source>
</evidence>
<dbReference type="CDD" id="cd03221">
    <property type="entry name" value="ABCF_EF-3"/>
    <property type="match status" value="2"/>
</dbReference>
<keyword evidence="3" id="KW-0067">ATP-binding</keyword>
<dbReference type="InterPro" id="IPR050611">
    <property type="entry name" value="ABCF"/>
</dbReference>
<dbReference type="GO" id="GO:0016887">
    <property type="term" value="F:ATP hydrolysis activity"/>
    <property type="evidence" value="ECO:0007669"/>
    <property type="project" value="InterPro"/>
</dbReference>
<evidence type="ECO:0000259" key="4">
    <source>
        <dbReference type="PROSITE" id="PS50893"/>
    </source>
</evidence>
<keyword evidence="1" id="KW-0677">Repeat</keyword>
<dbReference type="PANTHER" id="PTHR19211">
    <property type="entry name" value="ATP-BINDING TRANSPORT PROTEIN-RELATED"/>
    <property type="match status" value="1"/>
</dbReference>
<protein>
    <submittedName>
        <fullName evidence="5">ATPase subunit of ABC transporter with duplicated ATPase domains</fullName>
    </submittedName>
</protein>
<dbReference type="AlphaFoldDB" id="A0A2M8W5H7"/>
<feature type="domain" description="ABC transporter" evidence="4">
    <location>
        <begin position="297"/>
        <end position="507"/>
    </location>
</feature>
<evidence type="ECO:0000256" key="3">
    <source>
        <dbReference type="ARBA" id="ARBA00022840"/>
    </source>
</evidence>
<evidence type="ECO:0000313" key="5">
    <source>
        <dbReference type="EMBL" id="PJI86185.1"/>
    </source>
</evidence>
<sequence length="507" mass="55247">MTIININALGVTLGDPLFTDLNLTISKGDRIGLVAANGRGKSTLMGCIAGIFEHATGDITRARGLRVGYVAQYVPASAQQRTLYEIVLAALPQDQADYESWRVDVVLDDLKVPYDLQQKPMAGLSGGWQRIALLAAAWIMEPDILLLDEPTNHLDLHRIGLLQDWLGALPRDTPVIITSHDRAFLDATTNRTLFLRAERSRVFQLPFSQAREALTEADDADERRFANDLNKAQQLRKQAAKLKNIGINSGSDLLVIKTKQLSERAAKIEAAAKPAHQERGAGDIKLTNSGTHATALIALDDVAVTTPNESLLYTTGKKWINRGDRVVLLGSNGTGKTQLVKLIHRAVSGEVAGVKSAATVAMGYSDQHLSQLDDADTPMTAVAGQFDVGDQRARGLLAGAGVSIQMQDTKIGALSGGQKARLAMLILRLKQPNFYLLDEPTNHLDIEGQEALEDELISHGATCLLVSHDRSFLRNVGNRFWQIIRKRLVEVDDPEAFLAQEMTPSPP</sequence>